<dbReference type="SUPFAM" id="SSF53335">
    <property type="entry name" value="S-adenosyl-L-methionine-dependent methyltransferases"/>
    <property type="match status" value="1"/>
</dbReference>
<dbReference type="Gene3D" id="3.40.50.150">
    <property type="entry name" value="Vaccinia Virus protein VP39"/>
    <property type="match status" value="1"/>
</dbReference>
<name>X1LQB7_9ZZZZ</name>
<evidence type="ECO:0000313" key="2">
    <source>
        <dbReference type="EMBL" id="GAI21303.1"/>
    </source>
</evidence>
<reference evidence="2" key="1">
    <citation type="journal article" date="2014" name="Front. Microbiol.">
        <title>High frequency of phylogenetically diverse reductive dehalogenase-homologous genes in deep subseafloor sedimentary metagenomes.</title>
        <authorList>
            <person name="Kawai M."/>
            <person name="Futagami T."/>
            <person name="Toyoda A."/>
            <person name="Takaki Y."/>
            <person name="Nishi S."/>
            <person name="Hori S."/>
            <person name="Arai W."/>
            <person name="Tsubouchi T."/>
            <person name="Morono Y."/>
            <person name="Uchiyama I."/>
            <person name="Ito T."/>
            <person name="Fujiyama A."/>
            <person name="Inagaki F."/>
            <person name="Takami H."/>
        </authorList>
    </citation>
    <scope>NUCLEOTIDE SEQUENCE</scope>
    <source>
        <strain evidence="2">Expedition CK06-06</strain>
    </source>
</reference>
<accession>X1LQB7</accession>
<feature type="domain" description="Methyltransferase" evidence="1">
    <location>
        <begin position="50"/>
        <end position="149"/>
    </location>
</feature>
<gene>
    <name evidence="2" type="ORF">S06H3_37157</name>
</gene>
<evidence type="ECO:0000259" key="1">
    <source>
        <dbReference type="Pfam" id="PF13649"/>
    </source>
</evidence>
<comment type="caution">
    <text evidence="2">The sequence shown here is derived from an EMBL/GenBank/DDBJ whole genome shotgun (WGS) entry which is preliminary data.</text>
</comment>
<protein>
    <recommendedName>
        <fullName evidence="1">Methyltransferase domain-containing protein</fullName>
    </recommendedName>
</protein>
<dbReference type="EMBL" id="BARV01022550">
    <property type="protein sequence ID" value="GAI21303.1"/>
    <property type="molecule type" value="Genomic_DNA"/>
</dbReference>
<dbReference type="Pfam" id="PF13649">
    <property type="entry name" value="Methyltransf_25"/>
    <property type="match status" value="1"/>
</dbReference>
<dbReference type="InterPro" id="IPR029063">
    <property type="entry name" value="SAM-dependent_MTases_sf"/>
</dbReference>
<sequence length="215" mass="24485">MSKSIKQVVATNEEKSIQIFLIMSEEMVRWERQKGVKFLRRIGLCANQTVLDFGCGVGHYSIPAAFAVGKTGKVYAVDKHQHPLEELKRKANRRGLENIETIKTSGQIGLTFVDSVVDVILLYDVLHYFDHSERERLYGECLRILDNDGLLSIYPKHTIEDGASRKFQGTCVADIIYEIKKTGFHFLGKYCDVLSHDDSLNQGCVLNFIKKKRKT</sequence>
<dbReference type="AlphaFoldDB" id="X1LQB7"/>
<dbReference type="InterPro" id="IPR041698">
    <property type="entry name" value="Methyltransf_25"/>
</dbReference>
<proteinExistence type="predicted"/>
<organism evidence="2">
    <name type="scientific">marine sediment metagenome</name>
    <dbReference type="NCBI Taxonomy" id="412755"/>
    <lineage>
        <taxon>unclassified sequences</taxon>
        <taxon>metagenomes</taxon>
        <taxon>ecological metagenomes</taxon>
    </lineage>
</organism>
<dbReference type="CDD" id="cd02440">
    <property type="entry name" value="AdoMet_MTases"/>
    <property type="match status" value="1"/>
</dbReference>